<proteinExistence type="predicted"/>
<evidence type="ECO:0000313" key="2">
    <source>
        <dbReference type="Ensembl" id="ENSAOWP00000021491.1"/>
    </source>
</evidence>
<dbReference type="PANTHER" id="PTHR36468">
    <property type="entry name" value="SPERMATOGENESIS-ASSOCIATED PROTEIN 19, MITOCHONDRIAL"/>
    <property type="match status" value="1"/>
</dbReference>
<protein>
    <submittedName>
        <fullName evidence="2">Uncharacterized protein</fullName>
    </submittedName>
</protein>
<feature type="region of interest" description="Disordered" evidence="1">
    <location>
        <begin position="127"/>
        <end position="147"/>
    </location>
</feature>
<dbReference type="Proteomes" id="UP000694424">
    <property type="component" value="Unplaced"/>
</dbReference>
<feature type="compositionally biased region" description="Low complexity" evidence="1">
    <location>
        <begin position="131"/>
        <end position="147"/>
    </location>
</feature>
<keyword evidence="3" id="KW-1185">Reference proteome</keyword>
<evidence type="ECO:0000256" key="1">
    <source>
        <dbReference type="SAM" id="MobiDB-lite"/>
    </source>
</evidence>
<dbReference type="InterPro" id="IPR028219">
    <property type="entry name" value="SPATA19"/>
</dbReference>
<reference evidence="2" key="2">
    <citation type="submission" date="2025-09" db="UniProtKB">
        <authorList>
            <consortium name="Ensembl"/>
        </authorList>
    </citation>
    <scope>IDENTIFICATION</scope>
</reference>
<dbReference type="AlphaFoldDB" id="A0A8B9Q741"/>
<accession>A0A8B9Q741</accession>
<dbReference type="PANTHER" id="PTHR36468:SF1">
    <property type="entry name" value="SPERMATOGENESIS-ASSOCIATED PROTEIN 19, MITOCHONDRIAL"/>
    <property type="match status" value="1"/>
</dbReference>
<reference evidence="2" key="1">
    <citation type="submission" date="2025-08" db="UniProtKB">
        <authorList>
            <consortium name="Ensembl"/>
        </authorList>
    </citation>
    <scope>IDENTIFICATION</scope>
</reference>
<dbReference type="GO" id="GO:0097225">
    <property type="term" value="C:sperm midpiece"/>
    <property type="evidence" value="ECO:0007669"/>
    <property type="project" value="TreeGrafter"/>
</dbReference>
<name>A0A8B9Q741_APTOW</name>
<sequence length="147" mass="15654">MIISTWLAYILAREGTGALFPAKSTQDIPVVETETLSVLEHWLRKVRMRHAGGCRGSPIPRTGCIGKQGDPRFGVAGLGGSHGSCSQTQVYQASSSVRDEAMQERLDKIRSRGAPCSRASLAREPCRLSARRAPTAPAPAATLPAGN</sequence>
<organism evidence="2 3">
    <name type="scientific">Apteryx owenii</name>
    <name type="common">Little spotted kiwi</name>
    <dbReference type="NCBI Taxonomy" id="8824"/>
    <lineage>
        <taxon>Eukaryota</taxon>
        <taxon>Metazoa</taxon>
        <taxon>Chordata</taxon>
        <taxon>Craniata</taxon>
        <taxon>Vertebrata</taxon>
        <taxon>Euteleostomi</taxon>
        <taxon>Archelosauria</taxon>
        <taxon>Archosauria</taxon>
        <taxon>Dinosauria</taxon>
        <taxon>Saurischia</taxon>
        <taxon>Theropoda</taxon>
        <taxon>Coelurosauria</taxon>
        <taxon>Aves</taxon>
        <taxon>Palaeognathae</taxon>
        <taxon>Apterygiformes</taxon>
        <taxon>Apterygidae</taxon>
        <taxon>Apteryx</taxon>
    </lineage>
</organism>
<dbReference type="Ensembl" id="ENSAOWT00000024323.1">
    <property type="protein sequence ID" value="ENSAOWP00000021491.1"/>
    <property type="gene ID" value="ENSAOWG00000014519.1"/>
</dbReference>
<evidence type="ECO:0000313" key="3">
    <source>
        <dbReference type="Proteomes" id="UP000694424"/>
    </source>
</evidence>